<dbReference type="OrthoDB" id="6160691at2759"/>
<dbReference type="Pfam" id="PF02931">
    <property type="entry name" value="Neur_chan_LBD"/>
    <property type="match status" value="1"/>
</dbReference>
<feature type="transmembrane region" description="Helical" evidence="5">
    <location>
        <begin position="7"/>
        <end position="26"/>
    </location>
</feature>
<dbReference type="CDD" id="cd18989">
    <property type="entry name" value="LGIC_ECD_cation"/>
    <property type="match status" value="1"/>
</dbReference>
<evidence type="ECO:0000313" key="8">
    <source>
        <dbReference type="EnsemblMetazoa" id="G15313.2:cds"/>
    </source>
</evidence>
<dbReference type="Gene3D" id="1.20.58.390">
    <property type="entry name" value="Neurotransmitter-gated ion-channel transmembrane domain"/>
    <property type="match status" value="1"/>
</dbReference>
<dbReference type="Gene3D" id="2.70.170.10">
    <property type="entry name" value="Neurotransmitter-gated ion-channel ligand-binding domain"/>
    <property type="match status" value="1"/>
</dbReference>
<dbReference type="EnsemblMetazoa" id="G15313.1">
    <property type="protein sequence ID" value="G15313.1:cds"/>
    <property type="gene ID" value="G15313"/>
</dbReference>
<dbReference type="Proteomes" id="UP000005408">
    <property type="component" value="Unassembled WGS sequence"/>
</dbReference>
<keyword evidence="9" id="KW-1185">Reference proteome</keyword>
<dbReference type="InterPro" id="IPR006029">
    <property type="entry name" value="Neurotrans-gated_channel_TM"/>
</dbReference>
<dbReference type="PRINTS" id="PR00252">
    <property type="entry name" value="NRIONCHANNEL"/>
</dbReference>
<feature type="transmembrane region" description="Helical" evidence="5">
    <location>
        <begin position="267"/>
        <end position="286"/>
    </location>
</feature>
<keyword evidence="3 5" id="KW-1133">Transmembrane helix</keyword>
<dbReference type="EnsemblMetazoa" id="G15313.2">
    <property type="protein sequence ID" value="G15313.2:cds"/>
    <property type="gene ID" value="G15313"/>
</dbReference>
<evidence type="ECO:0000313" key="9">
    <source>
        <dbReference type="Proteomes" id="UP000005408"/>
    </source>
</evidence>
<sequence length="416" mass="47366">MSRGSQLYLGYLWLILAFCGGPGVLVDCQTPDDVNMLLSDLFTNYNPRVRPVQNQMDPVVMDVSLYLFSVNEVDEVNEKLVTTGFLDLKWNDALLQWDPNSHSGIDLLNLPQKDIWRPDLVLKNGFTKFKELGGDHYYLTINYTGDVFWYPYEVFQTRCAIDITYFPFDEQTCDISFIVWCYTASEVVITKSSNGVNEYEYEENAIWTIVDTDSEVKTESFESQITFSITLQRKPRYYVINIIVPIVCLGFLSQLVFVVPTEAGEKMSYAVTVFLSFAVFLTMISADLPKNSESTSVLSVYLVVQMMSGALVLVISAMELRLHHRKTSNQMSLIFVGIVKAERRLRCVTSCRSSEKVASTLVEELDLQAEKNSKGSNSDIEWSDVTSSIDFFCFWVFLMLNVSVTLFLFLYISGTI</sequence>
<organism evidence="8 9">
    <name type="scientific">Magallana gigas</name>
    <name type="common">Pacific oyster</name>
    <name type="synonym">Crassostrea gigas</name>
    <dbReference type="NCBI Taxonomy" id="29159"/>
    <lineage>
        <taxon>Eukaryota</taxon>
        <taxon>Metazoa</taxon>
        <taxon>Spiralia</taxon>
        <taxon>Lophotrochozoa</taxon>
        <taxon>Mollusca</taxon>
        <taxon>Bivalvia</taxon>
        <taxon>Autobranchia</taxon>
        <taxon>Pteriomorphia</taxon>
        <taxon>Ostreida</taxon>
        <taxon>Ostreoidea</taxon>
        <taxon>Ostreidae</taxon>
        <taxon>Magallana</taxon>
    </lineage>
</organism>
<keyword evidence="2 5" id="KW-0812">Transmembrane</keyword>
<name>A0A8W8IRB4_MAGGI</name>
<dbReference type="SUPFAM" id="SSF63712">
    <property type="entry name" value="Nicotinic receptor ligand binding domain-like"/>
    <property type="match status" value="1"/>
</dbReference>
<keyword evidence="5" id="KW-0406">Ion transport</keyword>
<keyword evidence="4 5" id="KW-0472">Membrane</keyword>
<keyword evidence="5" id="KW-0813">Transport</keyword>
<dbReference type="OMA" id="RYYVINI"/>
<feature type="transmembrane region" description="Helical" evidence="5">
    <location>
        <begin position="391"/>
        <end position="412"/>
    </location>
</feature>
<evidence type="ECO:0000256" key="4">
    <source>
        <dbReference type="ARBA" id="ARBA00023136"/>
    </source>
</evidence>
<evidence type="ECO:0000259" key="7">
    <source>
        <dbReference type="Pfam" id="PF02932"/>
    </source>
</evidence>
<comment type="similarity">
    <text evidence="5">Belongs to the ligand-gated ion channel (TC 1.A.9) family.</text>
</comment>
<dbReference type="AlphaFoldDB" id="A0A8W8IRB4"/>
<feature type="domain" description="Neurotransmitter-gated ion-channel ligand-binding" evidence="6">
    <location>
        <begin position="37"/>
        <end position="235"/>
    </location>
</feature>
<keyword evidence="5" id="KW-0407">Ion channel</keyword>
<proteinExistence type="inferred from homology"/>
<accession>A0A8W8IRB4</accession>
<dbReference type="InterPro" id="IPR036734">
    <property type="entry name" value="Neur_chan_lig-bd_sf"/>
</dbReference>
<dbReference type="SUPFAM" id="SSF90112">
    <property type="entry name" value="Neurotransmitter-gated ion-channel transmembrane pore"/>
    <property type="match status" value="1"/>
</dbReference>
<dbReference type="PANTHER" id="PTHR18945">
    <property type="entry name" value="NEUROTRANSMITTER GATED ION CHANNEL"/>
    <property type="match status" value="1"/>
</dbReference>
<dbReference type="FunFam" id="2.70.170.10:FF:000028">
    <property type="entry name" value="AcetylCholine Receptor"/>
    <property type="match status" value="1"/>
</dbReference>
<evidence type="ECO:0000256" key="5">
    <source>
        <dbReference type="RuleBase" id="RU000687"/>
    </source>
</evidence>
<feature type="transmembrane region" description="Helical" evidence="5">
    <location>
        <begin position="298"/>
        <end position="318"/>
    </location>
</feature>
<evidence type="ECO:0000256" key="2">
    <source>
        <dbReference type="ARBA" id="ARBA00022692"/>
    </source>
</evidence>
<dbReference type="GO" id="GO:0004888">
    <property type="term" value="F:transmembrane signaling receptor activity"/>
    <property type="evidence" value="ECO:0007669"/>
    <property type="project" value="InterPro"/>
</dbReference>
<feature type="domain" description="Neurotransmitter-gated ion-channel transmembrane" evidence="7">
    <location>
        <begin position="242"/>
        <end position="330"/>
    </location>
</feature>
<comment type="subcellular location">
    <subcellularLocation>
        <location evidence="1">Membrane</location>
        <topology evidence="1">Multi-pass membrane protein</topology>
    </subcellularLocation>
</comment>
<dbReference type="InterPro" id="IPR038050">
    <property type="entry name" value="Neuro_actylchol_rec"/>
</dbReference>
<dbReference type="PROSITE" id="PS00236">
    <property type="entry name" value="NEUROTR_ION_CHANNEL"/>
    <property type="match status" value="1"/>
</dbReference>
<dbReference type="CDD" id="cd19051">
    <property type="entry name" value="LGIC_TM_cation"/>
    <property type="match status" value="1"/>
</dbReference>
<dbReference type="InterPro" id="IPR036719">
    <property type="entry name" value="Neuro-gated_channel_TM_sf"/>
</dbReference>
<evidence type="ECO:0000256" key="1">
    <source>
        <dbReference type="ARBA" id="ARBA00004141"/>
    </source>
</evidence>
<protein>
    <recommendedName>
        <fullName evidence="10">Neuronal acetylcholine receptor subunit alpha-6</fullName>
    </recommendedName>
</protein>
<feature type="transmembrane region" description="Helical" evidence="5">
    <location>
        <begin position="237"/>
        <end position="260"/>
    </location>
</feature>
<reference evidence="8" key="1">
    <citation type="submission" date="2022-08" db="UniProtKB">
        <authorList>
            <consortium name="EnsemblMetazoa"/>
        </authorList>
    </citation>
    <scope>IDENTIFICATION</scope>
    <source>
        <strain evidence="8">05x7-T-G4-1.051#20</strain>
    </source>
</reference>
<evidence type="ECO:0008006" key="10">
    <source>
        <dbReference type="Google" id="ProtNLM"/>
    </source>
</evidence>
<evidence type="ECO:0000256" key="3">
    <source>
        <dbReference type="ARBA" id="ARBA00022989"/>
    </source>
</evidence>
<dbReference type="InterPro" id="IPR006201">
    <property type="entry name" value="Neur_channel"/>
</dbReference>
<dbReference type="GO" id="GO:0005230">
    <property type="term" value="F:extracellular ligand-gated monoatomic ion channel activity"/>
    <property type="evidence" value="ECO:0007669"/>
    <property type="project" value="InterPro"/>
</dbReference>
<dbReference type="InterPro" id="IPR006202">
    <property type="entry name" value="Neur_chan_lig-bd"/>
</dbReference>
<evidence type="ECO:0000259" key="6">
    <source>
        <dbReference type="Pfam" id="PF02931"/>
    </source>
</evidence>
<dbReference type="GO" id="GO:0016020">
    <property type="term" value="C:membrane"/>
    <property type="evidence" value="ECO:0007669"/>
    <property type="project" value="UniProtKB-SubCell"/>
</dbReference>
<dbReference type="InterPro" id="IPR018000">
    <property type="entry name" value="Neurotransmitter_ion_chnl_CS"/>
</dbReference>
<dbReference type="Pfam" id="PF02932">
    <property type="entry name" value="Neur_chan_memb"/>
    <property type="match status" value="1"/>
</dbReference>